<dbReference type="KEGG" id="mea:Mex_2p0427"/>
<gene>
    <name evidence="2" type="ordered locus">MexAM1_META2p0427</name>
</gene>
<protein>
    <submittedName>
        <fullName evidence="2">Uncharacterized protein</fullName>
    </submittedName>
</protein>
<sequence>MIDDVLSRLRRNNMSATGLSLVEGKAVADPSQLPEHLVEIHVFEDANRAQSFVDGLRYASANGIAWTWEPGREIGNRCVLTARFAEDRPAGATLADAVPVIGHARNDWDARYRAESDKERRLDDERRREADRVRMRPLREALAEAGIAVGEGALNWVRCKSSGVTIQFVGDAVYEIDCDLHVNRREGDGPLMERYAAYAAEHGIVFDPGSLELRCASVAAPAEASAAVRRMEEVLAGFGPLEKAYWHERFMETMSATPRIRAFLEGVAQGEARIDIVRRNLQIRAGGILMKRSEIARLVSAGWLASDDDYFPREVGVTEAGLTAIGHAPVPDEAAPEEPTPSPAPFR</sequence>
<dbReference type="HOGENOM" id="CLU_798792_0_0_5"/>
<keyword evidence="3" id="KW-1185">Reference proteome</keyword>
<keyword evidence="2" id="KW-0614">Plasmid</keyword>
<evidence type="ECO:0000256" key="1">
    <source>
        <dbReference type="SAM" id="MobiDB-lite"/>
    </source>
</evidence>
<reference evidence="2 3" key="1">
    <citation type="journal article" date="2009" name="PLoS ONE">
        <title>Methylobacterium genome sequences: a reference blueprint to investigate microbial metabolism of C1 compounds from natural and industrial sources.</title>
        <authorList>
            <person name="Vuilleumier S."/>
            <person name="Chistoserdova L."/>
            <person name="Lee M.-C."/>
            <person name="Bringel F."/>
            <person name="Lajus A."/>
            <person name="Zhou Y."/>
            <person name="Gourion B."/>
            <person name="Barbe V."/>
            <person name="Chang J."/>
            <person name="Cruveiller S."/>
            <person name="Dossat C."/>
            <person name="Gillett W."/>
            <person name="Gruffaz C."/>
            <person name="Haugen E."/>
            <person name="Hourcade E."/>
            <person name="Levy R."/>
            <person name="Mangenot S."/>
            <person name="Muller E."/>
            <person name="Nadalig T."/>
            <person name="Pagni M."/>
            <person name="Penny C."/>
            <person name="Peyraud R."/>
            <person name="Robinson D.G."/>
            <person name="Roche D."/>
            <person name="Rouy Z."/>
            <person name="Saenampechek C."/>
            <person name="Salvignol G."/>
            <person name="Vallenet D."/>
            <person name="Wu Z."/>
            <person name="Marx C.J."/>
            <person name="Vorholt J.A."/>
            <person name="Olson M.V."/>
            <person name="Kaul R."/>
            <person name="Weissenbach J."/>
            <person name="Medigue C."/>
            <person name="Lidstrom M.E."/>
        </authorList>
    </citation>
    <scope>NUCLEOTIDE SEQUENCE [LARGE SCALE GENOMIC DNA]</scope>
    <source>
        <strain evidence="3">ATCC 14718 / DSM 1338 / JCM 2805 / NCIMB 9133 / AM1</strain>
    </source>
</reference>
<dbReference type="AlphaFoldDB" id="C5B497"/>
<proteinExistence type="predicted"/>
<feature type="region of interest" description="Disordered" evidence="1">
    <location>
        <begin position="326"/>
        <end position="347"/>
    </location>
</feature>
<accession>C5B497</accession>
<evidence type="ECO:0000313" key="3">
    <source>
        <dbReference type="Proteomes" id="UP000009081"/>
    </source>
</evidence>
<dbReference type="EMBL" id="CP001511">
    <property type="protein sequence ID" value="ACS43279.1"/>
    <property type="molecule type" value="Genomic_DNA"/>
</dbReference>
<dbReference type="RefSeq" id="WP_012753757.1">
    <property type="nucleotide sequence ID" value="NC_012811.1"/>
</dbReference>
<name>C5B497_METEA</name>
<evidence type="ECO:0000313" key="2">
    <source>
        <dbReference type="EMBL" id="ACS43279.1"/>
    </source>
</evidence>
<organism evidence="2 3">
    <name type="scientific">Methylorubrum extorquens (strain ATCC 14718 / DSM 1338 / JCM 2805 / NCIMB 9133 / AM1)</name>
    <name type="common">Methylobacterium extorquens</name>
    <dbReference type="NCBI Taxonomy" id="272630"/>
    <lineage>
        <taxon>Bacteria</taxon>
        <taxon>Pseudomonadati</taxon>
        <taxon>Pseudomonadota</taxon>
        <taxon>Alphaproteobacteria</taxon>
        <taxon>Hyphomicrobiales</taxon>
        <taxon>Methylobacteriaceae</taxon>
        <taxon>Methylorubrum</taxon>
    </lineage>
</organism>
<feature type="compositionally biased region" description="Pro residues" evidence="1">
    <location>
        <begin position="338"/>
        <end position="347"/>
    </location>
</feature>
<dbReference type="Proteomes" id="UP000009081">
    <property type="component" value="Plasmid megaplasmid"/>
</dbReference>
<geneLocation type="plasmid" evidence="2 3">
    <name>megaplasmid</name>
</geneLocation>